<feature type="domain" description="RNA polymerase sigma factor 70 region 4 type 2" evidence="7">
    <location>
        <begin position="109"/>
        <end position="160"/>
    </location>
</feature>
<dbReference type="PANTHER" id="PTHR43133:SF50">
    <property type="entry name" value="ECF RNA POLYMERASE SIGMA FACTOR SIGM"/>
    <property type="match status" value="1"/>
</dbReference>
<name>A0A1H6E140_9PSEU</name>
<evidence type="ECO:0000259" key="6">
    <source>
        <dbReference type="Pfam" id="PF04542"/>
    </source>
</evidence>
<dbReference type="RefSeq" id="WP_093358230.1">
    <property type="nucleotide sequence ID" value="NZ_FNVB01000008.1"/>
</dbReference>
<organism evidence="8 11">
    <name type="scientific">Saccharopolyspora kobensis</name>
    <dbReference type="NCBI Taxonomy" id="146035"/>
    <lineage>
        <taxon>Bacteria</taxon>
        <taxon>Bacillati</taxon>
        <taxon>Actinomycetota</taxon>
        <taxon>Actinomycetes</taxon>
        <taxon>Pseudonocardiales</taxon>
        <taxon>Pseudonocardiaceae</taxon>
        <taxon>Saccharopolyspora</taxon>
    </lineage>
</organism>
<dbReference type="InterPro" id="IPR039425">
    <property type="entry name" value="RNA_pol_sigma-70-like"/>
</dbReference>
<dbReference type="Pfam" id="PF08281">
    <property type="entry name" value="Sigma70_r4_2"/>
    <property type="match status" value="1"/>
</dbReference>
<keyword evidence="2" id="KW-0805">Transcription regulation</keyword>
<dbReference type="Pfam" id="PF04542">
    <property type="entry name" value="Sigma70_r2"/>
    <property type="match status" value="1"/>
</dbReference>
<reference evidence="10 11" key="2">
    <citation type="submission" date="2016-10" db="EMBL/GenBank/DDBJ databases">
        <authorList>
            <person name="Varghese N."/>
            <person name="Submissions S."/>
        </authorList>
    </citation>
    <scope>NUCLEOTIDE SEQUENCE [LARGE SCALE GENOMIC DNA]</scope>
    <source>
        <strain evidence="11">ATCC 20501</strain>
        <strain evidence="9 10">CGMCC 4.3529</strain>
    </source>
</reference>
<dbReference type="EMBL" id="FNVB01000008">
    <property type="protein sequence ID" value="SEG91237.1"/>
    <property type="molecule type" value="Genomic_DNA"/>
</dbReference>
<dbReference type="Proteomes" id="UP000199690">
    <property type="component" value="Unassembled WGS sequence"/>
</dbReference>
<accession>A0A1I2GCL3</accession>
<evidence type="ECO:0000313" key="11">
    <source>
        <dbReference type="Proteomes" id="UP000236729"/>
    </source>
</evidence>
<evidence type="ECO:0000256" key="5">
    <source>
        <dbReference type="ARBA" id="ARBA00023163"/>
    </source>
</evidence>
<dbReference type="NCBIfam" id="TIGR02937">
    <property type="entry name" value="sigma70-ECF"/>
    <property type="match status" value="1"/>
</dbReference>
<dbReference type="InterPro" id="IPR013249">
    <property type="entry name" value="RNA_pol_sigma70_r4_t2"/>
</dbReference>
<dbReference type="InterPro" id="IPR014284">
    <property type="entry name" value="RNA_pol_sigma-70_dom"/>
</dbReference>
<evidence type="ECO:0000313" key="9">
    <source>
        <dbReference type="EMBL" id="SFF14411.1"/>
    </source>
</evidence>
<dbReference type="Gene3D" id="1.10.1740.10">
    <property type="match status" value="1"/>
</dbReference>
<evidence type="ECO:0000256" key="3">
    <source>
        <dbReference type="ARBA" id="ARBA00023082"/>
    </source>
</evidence>
<dbReference type="InterPro" id="IPR014325">
    <property type="entry name" value="RNA_pol_sigma-E_actinobac"/>
</dbReference>
<keyword evidence="5" id="KW-0804">Transcription</keyword>
<keyword evidence="10" id="KW-1185">Reference proteome</keyword>
<sequence length="180" mass="20680">MRAEQERAFREFAGERALWLRRSAYLLCGDWHLAEDLVQNTLLKLYRAWRRVDMSTVDSYARRTLLRVWLDERRRPWRRAERNDVDPPETGDTAGDPAVLGQRAWRRDTVLRALAEVPPRQRAVLVLRYWEDLPTAEVAAALGCSEGTVKSQASRGLQNLRAAIAESDPDLARAAAKRSR</sequence>
<dbReference type="SMR" id="A0A1H6E140"/>
<dbReference type="InterPro" id="IPR013325">
    <property type="entry name" value="RNA_pol_sigma_r2"/>
</dbReference>
<evidence type="ECO:0000256" key="1">
    <source>
        <dbReference type="ARBA" id="ARBA00010641"/>
    </source>
</evidence>
<dbReference type="InterPro" id="IPR013324">
    <property type="entry name" value="RNA_pol_sigma_r3/r4-like"/>
</dbReference>
<dbReference type="EMBL" id="FOME01000020">
    <property type="protein sequence ID" value="SFF14411.1"/>
    <property type="molecule type" value="Genomic_DNA"/>
</dbReference>
<dbReference type="PANTHER" id="PTHR43133">
    <property type="entry name" value="RNA POLYMERASE ECF-TYPE SIGMA FACTO"/>
    <property type="match status" value="1"/>
</dbReference>
<gene>
    <name evidence="8" type="ORF">SAMN02982929_05416</name>
    <name evidence="9" type="ORF">SAMN05216506_12052</name>
</gene>
<proteinExistence type="inferred from homology"/>
<accession>A0A1H6E140</accession>
<dbReference type="CDD" id="cd06171">
    <property type="entry name" value="Sigma70_r4"/>
    <property type="match status" value="1"/>
</dbReference>
<dbReference type="Proteomes" id="UP000236729">
    <property type="component" value="Unassembled WGS sequence"/>
</dbReference>
<evidence type="ECO:0000256" key="2">
    <source>
        <dbReference type="ARBA" id="ARBA00023015"/>
    </source>
</evidence>
<comment type="similarity">
    <text evidence="1">Belongs to the sigma-70 factor family. ECF subfamily.</text>
</comment>
<dbReference type="InterPro" id="IPR036388">
    <property type="entry name" value="WH-like_DNA-bd_sf"/>
</dbReference>
<dbReference type="NCBIfam" id="TIGR02983">
    <property type="entry name" value="SigE-fam_strep"/>
    <property type="match status" value="1"/>
</dbReference>
<dbReference type="AlphaFoldDB" id="A0A1H6E140"/>
<dbReference type="GO" id="GO:0003677">
    <property type="term" value="F:DNA binding"/>
    <property type="evidence" value="ECO:0007669"/>
    <property type="project" value="UniProtKB-KW"/>
</dbReference>
<evidence type="ECO:0000259" key="7">
    <source>
        <dbReference type="Pfam" id="PF08281"/>
    </source>
</evidence>
<keyword evidence="4" id="KW-0238">DNA-binding</keyword>
<reference evidence="8" key="1">
    <citation type="submission" date="2016-10" db="EMBL/GenBank/DDBJ databases">
        <authorList>
            <person name="de Groot N.N."/>
        </authorList>
    </citation>
    <scope>NUCLEOTIDE SEQUENCE [LARGE SCALE GENOMIC DNA]</scope>
    <source>
        <strain evidence="8">ATCC 20501</strain>
    </source>
</reference>
<feature type="domain" description="RNA polymerase sigma-70 region 2" evidence="6">
    <location>
        <begin position="19"/>
        <end position="78"/>
    </location>
</feature>
<protein>
    <submittedName>
        <fullName evidence="8">RNA polymerase sigma-70 factor, sigma-E family</fullName>
    </submittedName>
</protein>
<dbReference type="GO" id="GO:0006352">
    <property type="term" value="P:DNA-templated transcription initiation"/>
    <property type="evidence" value="ECO:0007669"/>
    <property type="project" value="InterPro"/>
</dbReference>
<dbReference type="GO" id="GO:0016987">
    <property type="term" value="F:sigma factor activity"/>
    <property type="evidence" value="ECO:0007669"/>
    <property type="project" value="UniProtKB-KW"/>
</dbReference>
<dbReference type="InterPro" id="IPR007627">
    <property type="entry name" value="RNA_pol_sigma70_r2"/>
</dbReference>
<dbReference type="Gene3D" id="1.10.10.10">
    <property type="entry name" value="Winged helix-like DNA-binding domain superfamily/Winged helix DNA-binding domain"/>
    <property type="match status" value="1"/>
</dbReference>
<evidence type="ECO:0000256" key="4">
    <source>
        <dbReference type="ARBA" id="ARBA00023125"/>
    </source>
</evidence>
<dbReference type="SUPFAM" id="SSF88946">
    <property type="entry name" value="Sigma2 domain of RNA polymerase sigma factors"/>
    <property type="match status" value="1"/>
</dbReference>
<evidence type="ECO:0000313" key="10">
    <source>
        <dbReference type="Proteomes" id="UP000199690"/>
    </source>
</evidence>
<dbReference type="SUPFAM" id="SSF88659">
    <property type="entry name" value="Sigma3 and sigma4 domains of RNA polymerase sigma factors"/>
    <property type="match status" value="1"/>
</dbReference>
<keyword evidence="3" id="KW-0731">Sigma factor</keyword>
<evidence type="ECO:0000313" key="8">
    <source>
        <dbReference type="EMBL" id="SEG91237.1"/>
    </source>
</evidence>